<evidence type="ECO:0000313" key="2">
    <source>
        <dbReference type="EMBL" id="KZV54342.1"/>
    </source>
</evidence>
<protein>
    <submittedName>
        <fullName evidence="2">Uncharacterized protein</fullName>
    </submittedName>
</protein>
<gene>
    <name evidence="2" type="ORF">F511_03597</name>
</gene>
<organism evidence="2 3">
    <name type="scientific">Dorcoceras hygrometricum</name>
    <dbReference type="NCBI Taxonomy" id="472368"/>
    <lineage>
        <taxon>Eukaryota</taxon>
        <taxon>Viridiplantae</taxon>
        <taxon>Streptophyta</taxon>
        <taxon>Embryophyta</taxon>
        <taxon>Tracheophyta</taxon>
        <taxon>Spermatophyta</taxon>
        <taxon>Magnoliopsida</taxon>
        <taxon>eudicotyledons</taxon>
        <taxon>Gunneridae</taxon>
        <taxon>Pentapetalae</taxon>
        <taxon>asterids</taxon>
        <taxon>lamiids</taxon>
        <taxon>Lamiales</taxon>
        <taxon>Gesneriaceae</taxon>
        <taxon>Didymocarpoideae</taxon>
        <taxon>Trichosporeae</taxon>
        <taxon>Loxocarpinae</taxon>
        <taxon>Dorcoceras</taxon>
    </lineage>
</organism>
<dbReference type="OrthoDB" id="1736908at2759"/>
<accession>A0A2Z7D407</accession>
<dbReference type="Proteomes" id="UP000250235">
    <property type="component" value="Unassembled WGS sequence"/>
</dbReference>
<feature type="region of interest" description="Disordered" evidence="1">
    <location>
        <begin position="1"/>
        <end position="43"/>
    </location>
</feature>
<sequence>MIGSEESLGESAVPPGEGRRGVISGDNAGGADNGEMGSGDNAGAAEIVEAGSFSFCTANDDENAMKMGVRMTKKCITEQAI</sequence>
<name>A0A2Z7D407_9LAMI</name>
<keyword evidence="3" id="KW-1185">Reference proteome</keyword>
<dbReference type="EMBL" id="KQ989535">
    <property type="protein sequence ID" value="KZV54342.1"/>
    <property type="molecule type" value="Genomic_DNA"/>
</dbReference>
<dbReference type="AlphaFoldDB" id="A0A2Z7D407"/>
<proteinExistence type="predicted"/>
<evidence type="ECO:0000256" key="1">
    <source>
        <dbReference type="SAM" id="MobiDB-lite"/>
    </source>
</evidence>
<reference evidence="2 3" key="1">
    <citation type="journal article" date="2015" name="Proc. Natl. Acad. Sci. U.S.A.">
        <title>The resurrection genome of Boea hygrometrica: A blueprint for survival of dehydration.</title>
        <authorList>
            <person name="Xiao L."/>
            <person name="Yang G."/>
            <person name="Zhang L."/>
            <person name="Yang X."/>
            <person name="Zhao S."/>
            <person name="Ji Z."/>
            <person name="Zhou Q."/>
            <person name="Hu M."/>
            <person name="Wang Y."/>
            <person name="Chen M."/>
            <person name="Xu Y."/>
            <person name="Jin H."/>
            <person name="Xiao X."/>
            <person name="Hu G."/>
            <person name="Bao F."/>
            <person name="Hu Y."/>
            <person name="Wan P."/>
            <person name="Li L."/>
            <person name="Deng X."/>
            <person name="Kuang T."/>
            <person name="Xiang C."/>
            <person name="Zhu J.K."/>
            <person name="Oliver M.J."/>
            <person name="He Y."/>
        </authorList>
    </citation>
    <scope>NUCLEOTIDE SEQUENCE [LARGE SCALE GENOMIC DNA]</scope>
    <source>
        <strain evidence="3">cv. XS01</strain>
    </source>
</reference>
<evidence type="ECO:0000313" key="3">
    <source>
        <dbReference type="Proteomes" id="UP000250235"/>
    </source>
</evidence>